<reference evidence="11" key="1">
    <citation type="journal article" date="2019" name="Int. J. Syst. Evol. Microbiol.">
        <title>The Global Catalogue of Microorganisms (GCM) 10K type strain sequencing project: providing services to taxonomists for standard genome sequencing and annotation.</title>
        <authorList>
            <consortium name="The Broad Institute Genomics Platform"/>
            <consortium name="The Broad Institute Genome Sequencing Center for Infectious Disease"/>
            <person name="Wu L."/>
            <person name="Ma J."/>
        </authorList>
    </citation>
    <scope>NUCLEOTIDE SEQUENCE [LARGE SCALE GENOMIC DNA]</scope>
    <source>
        <strain evidence="11">CCUG 52468</strain>
    </source>
</reference>
<dbReference type="Pfam" id="PF00854">
    <property type="entry name" value="PTR2"/>
    <property type="match status" value="2"/>
</dbReference>
<dbReference type="InterPro" id="IPR020846">
    <property type="entry name" value="MFS_dom"/>
</dbReference>
<evidence type="ECO:0000256" key="5">
    <source>
        <dbReference type="ARBA" id="ARBA00022856"/>
    </source>
</evidence>
<name>A0ABW3RJF1_9SPHI</name>
<dbReference type="InterPro" id="IPR036259">
    <property type="entry name" value="MFS_trans_sf"/>
</dbReference>
<feature type="transmembrane region" description="Helical" evidence="8">
    <location>
        <begin position="399"/>
        <end position="420"/>
    </location>
</feature>
<dbReference type="CDD" id="cd17346">
    <property type="entry name" value="MFS_DtpA_like"/>
    <property type="match status" value="1"/>
</dbReference>
<evidence type="ECO:0000256" key="1">
    <source>
        <dbReference type="ARBA" id="ARBA00004651"/>
    </source>
</evidence>
<keyword evidence="4 8" id="KW-0812">Transmembrane</keyword>
<evidence type="ECO:0000256" key="2">
    <source>
        <dbReference type="ARBA" id="ARBA00022448"/>
    </source>
</evidence>
<keyword evidence="5" id="KW-0571">Peptide transport</keyword>
<dbReference type="InterPro" id="IPR050171">
    <property type="entry name" value="MFS_Transporters"/>
</dbReference>
<feature type="transmembrane region" description="Helical" evidence="8">
    <location>
        <begin position="496"/>
        <end position="517"/>
    </location>
</feature>
<evidence type="ECO:0000256" key="3">
    <source>
        <dbReference type="ARBA" id="ARBA00022475"/>
    </source>
</evidence>
<dbReference type="InterPro" id="IPR005279">
    <property type="entry name" value="Dipep/tripep_permease"/>
</dbReference>
<feature type="domain" description="Major facilitator superfamily (MFS) profile" evidence="9">
    <location>
        <begin position="32"/>
        <end position="589"/>
    </location>
</feature>
<dbReference type="PANTHER" id="PTHR23517">
    <property type="entry name" value="RESISTANCE PROTEIN MDTM, PUTATIVE-RELATED-RELATED"/>
    <property type="match status" value="1"/>
</dbReference>
<evidence type="ECO:0000256" key="8">
    <source>
        <dbReference type="SAM" id="Phobius"/>
    </source>
</evidence>
<dbReference type="PROSITE" id="PS50850">
    <property type="entry name" value="MFS"/>
    <property type="match status" value="1"/>
</dbReference>
<sequence length="596" mass="65788">MNQISDASFSEELEKQGIDGSLVLGHPSGLFVLFFTEMWERFSFYGMRVLLINFLTSAIISGSPFSGWGWDPIQAGALYGTYAMLLYISPIFGGIMADKYLGYRYAIVIGAAIMTLGHLFMAFDTPLFLYLGLGALVLGTGFFKPNMTSILSEMYKKFPQKKDAAYTIFYMGVNSGAFFGMMLCGYLGEKVGWHWGFGLAGIFMFLGTLQFWYAKPIFGTVGDPPSKTNLEQKATVVNIDNPDDKPNPFTKLDSILIGIMTILGLGFAFNDPLSKIAGIDILSSLQIGTLAGQNVAIIIALILFLFVVISRLSRYTKVVRDRLIAVIIFAFFVIFFWMSFEQGASSLVIFARDSVDRSLSGNSLTIFNVINTLLTVVPLLLVTYVVIMLTKKTYGKAPLSNIVQFICFAGVWGVAIWMLYREFTAESSEIAVSWFSIMNSFFIITFANFVSKIWDSKFNPPATVKYGMGLIIMAIGFGLLAFGAHGIQDGIKVSMIWLILAYMFHTLGELCLSPVGLSYVSKLAPARMIGFMFGMWYLALAIGNKLAAILGGQIEVITNQYSLSTFFLIFTIVPIVAGVIVMSLQPILKKLMHGVK</sequence>
<evidence type="ECO:0000313" key="10">
    <source>
        <dbReference type="EMBL" id="MFD1164956.1"/>
    </source>
</evidence>
<dbReference type="Gene3D" id="1.20.1250.20">
    <property type="entry name" value="MFS general substrate transporter like domains"/>
    <property type="match status" value="2"/>
</dbReference>
<feature type="transmembrane region" description="Helical" evidence="8">
    <location>
        <begin position="366"/>
        <end position="387"/>
    </location>
</feature>
<feature type="transmembrane region" description="Helical" evidence="8">
    <location>
        <begin position="164"/>
        <end position="188"/>
    </location>
</feature>
<accession>A0ABW3RJF1</accession>
<feature type="transmembrane region" description="Helical" evidence="8">
    <location>
        <begin position="466"/>
        <end position="484"/>
    </location>
</feature>
<dbReference type="NCBIfam" id="TIGR00924">
    <property type="entry name" value="yjdL_sub1_fam"/>
    <property type="match status" value="1"/>
</dbReference>
<keyword evidence="11" id="KW-1185">Reference proteome</keyword>
<evidence type="ECO:0000256" key="6">
    <source>
        <dbReference type="ARBA" id="ARBA00022989"/>
    </source>
</evidence>
<dbReference type="Proteomes" id="UP001597205">
    <property type="component" value="Unassembled WGS sequence"/>
</dbReference>
<gene>
    <name evidence="10" type="ORF">ACFQ2C_04965</name>
</gene>
<feature type="transmembrane region" description="Helical" evidence="8">
    <location>
        <begin position="102"/>
        <end position="121"/>
    </location>
</feature>
<dbReference type="InterPro" id="IPR000109">
    <property type="entry name" value="POT_fam"/>
</dbReference>
<dbReference type="PROSITE" id="PS01022">
    <property type="entry name" value="PTR2_1"/>
    <property type="match status" value="1"/>
</dbReference>
<feature type="transmembrane region" description="Helical" evidence="8">
    <location>
        <begin position="529"/>
        <end position="554"/>
    </location>
</feature>
<organism evidence="10 11">
    <name type="scientific">Sphingobacterium daejeonense</name>
    <dbReference type="NCBI Taxonomy" id="371142"/>
    <lineage>
        <taxon>Bacteria</taxon>
        <taxon>Pseudomonadati</taxon>
        <taxon>Bacteroidota</taxon>
        <taxon>Sphingobacteriia</taxon>
        <taxon>Sphingobacteriales</taxon>
        <taxon>Sphingobacteriaceae</taxon>
        <taxon>Sphingobacterium</taxon>
    </lineage>
</organism>
<evidence type="ECO:0000256" key="7">
    <source>
        <dbReference type="ARBA" id="ARBA00023136"/>
    </source>
</evidence>
<keyword evidence="3" id="KW-1003">Cell membrane</keyword>
<feature type="transmembrane region" description="Helical" evidence="8">
    <location>
        <begin position="76"/>
        <end position="95"/>
    </location>
</feature>
<keyword evidence="6 8" id="KW-1133">Transmembrane helix</keyword>
<feature type="transmembrane region" description="Helical" evidence="8">
    <location>
        <begin position="252"/>
        <end position="270"/>
    </location>
</feature>
<dbReference type="InterPro" id="IPR018456">
    <property type="entry name" value="PTR2_symporter_CS"/>
</dbReference>
<keyword evidence="7 8" id="KW-0472">Membrane</keyword>
<feature type="transmembrane region" description="Helical" evidence="8">
    <location>
        <begin position="194"/>
        <end position="214"/>
    </location>
</feature>
<feature type="transmembrane region" description="Helical" evidence="8">
    <location>
        <begin position="290"/>
        <end position="310"/>
    </location>
</feature>
<keyword evidence="5" id="KW-0653">Protein transport</keyword>
<feature type="transmembrane region" description="Helical" evidence="8">
    <location>
        <begin position="322"/>
        <end position="340"/>
    </location>
</feature>
<feature type="transmembrane region" description="Helical" evidence="8">
    <location>
        <begin position="127"/>
        <end position="143"/>
    </location>
</feature>
<comment type="caution">
    <text evidence="10">The sequence shown here is derived from an EMBL/GenBank/DDBJ whole genome shotgun (WGS) entry which is preliminary data.</text>
</comment>
<evidence type="ECO:0000256" key="4">
    <source>
        <dbReference type="ARBA" id="ARBA00022692"/>
    </source>
</evidence>
<protein>
    <submittedName>
        <fullName evidence="10">Peptide MFS transporter</fullName>
    </submittedName>
</protein>
<dbReference type="RefSeq" id="WP_099370961.1">
    <property type="nucleotide sequence ID" value="NZ_JBHTKY010000004.1"/>
</dbReference>
<feature type="transmembrane region" description="Helical" evidence="8">
    <location>
        <begin position="432"/>
        <end position="454"/>
    </location>
</feature>
<evidence type="ECO:0000313" key="11">
    <source>
        <dbReference type="Proteomes" id="UP001597205"/>
    </source>
</evidence>
<proteinExistence type="predicted"/>
<comment type="subcellular location">
    <subcellularLocation>
        <location evidence="1">Cell membrane</location>
        <topology evidence="1">Multi-pass membrane protein</topology>
    </subcellularLocation>
</comment>
<dbReference type="EMBL" id="JBHTKY010000004">
    <property type="protein sequence ID" value="MFD1164956.1"/>
    <property type="molecule type" value="Genomic_DNA"/>
</dbReference>
<feature type="transmembrane region" description="Helical" evidence="8">
    <location>
        <begin position="50"/>
        <end position="70"/>
    </location>
</feature>
<evidence type="ECO:0000259" key="9">
    <source>
        <dbReference type="PROSITE" id="PS50850"/>
    </source>
</evidence>
<dbReference type="SUPFAM" id="SSF103473">
    <property type="entry name" value="MFS general substrate transporter"/>
    <property type="match status" value="1"/>
</dbReference>
<keyword evidence="2" id="KW-0813">Transport</keyword>
<dbReference type="PANTHER" id="PTHR23517:SF15">
    <property type="entry name" value="PROTON-DEPENDENT OLIGOPEPTIDE FAMILY TRANSPORT PROTEIN"/>
    <property type="match status" value="1"/>
</dbReference>
<feature type="transmembrane region" description="Helical" evidence="8">
    <location>
        <begin position="566"/>
        <end position="588"/>
    </location>
</feature>